<proteinExistence type="predicted"/>
<dbReference type="KEGG" id="tsa:AciPR4_2435"/>
<dbReference type="AlphaFoldDB" id="E8UZD5"/>
<dbReference type="OrthoDB" id="8478474at2"/>
<protein>
    <recommendedName>
        <fullName evidence="3">Glycosyl transferase group 1</fullName>
    </recommendedName>
</protein>
<dbReference type="EMBL" id="CP002467">
    <property type="protein sequence ID" value="ADV83215.1"/>
    <property type="molecule type" value="Genomic_DNA"/>
</dbReference>
<organism evidence="1 2">
    <name type="scientific">Terriglobus saanensis (strain ATCC BAA-1853 / DSM 23119 / SP1PR4)</name>
    <dbReference type="NCBI Taxonomy" id="401053"/>
    <lineage>
        <taxon>Bacteria</taxon>
        <taxon>Pseudomonadati</taxon>
        <taxon>Acidobacteriota</taxon>
        <taxon>Terriglobia</taxon>
        <taxon>Terriglobales</taxon>
        <taxon>Acidobacteriaceae</taxon>
        <taxon>Terriglobus</taxon>
    </lineage>
</organism>
<sequence>MRLLQIVPRLRPAHDGIGENALRLAECLRSDHDLHTNFLIGDPSWKGPEEIEGFPVRSLSARSKTNLKAELASFLAPSEPAAVLLQFAPYGYEKRGIPFWLISGVKELQRETPFKLLTMFHELNAGRGTPWSSTFWLSHLQKRLILQIARESHVTLTNAAYHRKLLERWGIRTGPLLPIFSSVGEPSFLAPWSARKRQVVVFGRASHRKLTYVEGLAALDRICKLIDAHTIIDIGEPFDLSSVSQSLGIPITSCGRLSDEEVSLRMQQSQGSFLYYPDALLSKSSVFGATCAHGTIPFVSSQNDPNLSSSEFEKNLDYIKVNATGALPALPDLAEMSSMVYQRYQSRSSSANASLLASLINN</sequence>
<evidence type="ECO:0008006" key="3">
    <source>
        <dbReference type="Google" id="ProtNLM"/>
    </source>
</evidence>
<keyword evidence="2" id="KW-1185">Reference proteome</keyword>
<dbReference type="STRING" id="401053.AciPR4_2435"/>
<dbReference type="SUPFAM" id="SSF53756">
    <property type="entry name" value="UDP-Glycosyltransferase/glycogen phosphorylase"/>
    <property type="match status" value="1"/>
</dbReference>
<accession>E8UZD5</accession>
<dbReference type="eggNOG" id="ENOG502Z8R5">
    <property type="taxonomic scope" value="Bacteria"/>
</dbReference>
<name>E8UZD5_TERSS</name>
<evidence type="ECO:0000313" key="2">
    <source>
        <dbReference type="Proteomes" id="UP000006844"/>
    </source>
</evidence>
<evidence type="ECO:0000313" key="1">
    <source>
        <dbReference type="EMBL" id="ADV83215.1"/>
    </source>
</evidence>
<reference evidence="1 2" key="1">
    <citation type="journal article" date="2012" name="Stand. Genomic Sci.">
        <title>Complete genome sequence of Terriglobus saanensis type strain SP1PR4(T), an Acidobacteria from tundra soil.</title>
        <authorList>
            <person name="Rawat S.R."/>
            <person name="Mannisto M.K."/>
            <person name="Starovoytov V."/>
            <person name="Goodwin L."/>
            <person name="Nolan M."/>
            <person name="Hauser L."/>
            <person name="Land M."/>
            <person name="Davenport K.W."/>
            <person name="Woyke T."/>
            <person name="Haggblom M.M."/>
        </authorList>
    </citation>
    <scope>NUCLEOTIDE SEQUENCE</scope>
    <source>
        <strain evidence="2">ATCC BAA-1853 / DSM 23119 / SP1PR4</strain>
    </source>
</reference>
<gene>
    <name evidence="1" type="ordered locus">AciPR4_2435</name>
</gene>
<dbReference type="RefSeq" id="WP_013568948.1">
    <property type="nucleotide sequence ID" value="NC_014963.1"/>
</dbReference>
<dbReference type="HOGENOM" id="CLU_755862_0_0_0"/>
<dbReference type="Proteomes" id="UP000006844">
    <property type="component" value="Chromosome"/>
</dbReference>